<feature type="domain" description="Helicase-associated" evidence="2">
    <location>
        <begin position="1022"/>
        <end position="1092"/>
    </location>
</feature>
<sequence>MTSKTASIPNPSPTSKAPSPVATAAAAAAAATTLSPTPSVQQQQQQQRLLRRRRQSSEDFLAIGSLGSIADVIIKPDSNAEGVEDEAGEDSKPRADSLELSTTRSKGSANNNNNIINNNINARSASVGLNAASTNLSPSLSASAASSPEGRRPFRKRKGSVDFKLFMDDNDSTSLSNLPTLLPQHATAPSGPINASLLPLPSSSKNRSRINSDDVTVDSTSLSKVLPPMEALPTIEPLPPIDDTASALLHPPPSPTTKTSAVAVGVSTKTTTTTTTTTDDENDNNDKSSNKNDSATTDGIPTLTNRERRGSSFGSSKTEGRGLDHLDTLGVEAAQNAAKIRKESVSERSAKSSHGSHDEDGSNTSQGTLNSQSQRFLLEALLGDGTESLVLNPSQRERLGSFDIAIALGRERLGSFDAAAAAAAIGKTYSTNSRDDSKKCSGNNKTQTNLSGTHIHGTTNRDRLSSIGGRRDRLESWGAMSDLSAAGIQDQNSEAAGSGGTATAAALAATIYTSLANDVSAAAGAADGNDSVSSFLVHDMDATVPTKISVNRDRLNSVASMATDPSALFHIAAGGSTSAGSMSAEAMALMGDHLADHLADLATSMEAIMSRERGHDDSEVSSTASPLIGAASDLATGRAGRPRSSSVSSLINIDVDLNVDYDAVAAAVDAAEAAAVAMDLTSLTVPKEETGTKPAGSASISNKNRKKRALPLARSKNQLKQQLEKQNASSSSDLFNDDDDDDVLKSSSQEGERDMEQIRARARAAAGYVPPSSVDGSTGSSLPPKKRAKLFDGNGQAMTPSATRPSKVPSSNHKTPVISNRGSSKYDGTPSYCDTPASSSGKGQPSQKWESMFESLLEFVEEQKREETRGLSEAQKKDWEWDGNVPTTYKTKDGKALGRWVNNQRSAKSKGTLKDDRETRLVDAGLKWSVLASSSWNDMLEELRVYISEQERAGKKWNGNVPTNYTIKVTKDKKAFIKDDEEDKNLGRWVNRQRSLYQAGKLRKDRQLALENIGLKWSMLATTSWDSMFETLEEYVKEKTKNGAKWDGNVPANYKTHHDPPRALGRWINRQRSTFGKKKLKTEYVNKLSSIGLRWSVHDRRQHYQSSTTTSNTPNGVGSSSVQNKLDEGDDDDDDDDDDGNDDISTNSSNSGEKESSKKDEDAPVPDTALSHKAVEGAAAVETSSEVKADVSSSLDPGDERDEKENSADI</sequence>
<feature type="compositionally biased region" description="Low complexity" evidence="1">
    <location>
        <begin position="136"/>
        <end position="148"/>
    </location>
</feature>
<feature type="compositionally biased region" description="Polar residues" evidence="1">
    <location>
        <begin position="796"/>
        <end position="823"/>
    </location>
</feature>
<keyword evidence="4" id="KW-1185">Reference proteome</keyword>
<keyword evidence="3" id="KW-0378">Hydrolase</keyword>
<reference evidence="3" key="1">
    <citation type="journal article" date="2021" name="Sci. Rep.">
        <title>Diploid genomic architecture of Nitzschia inconspicua, an elite biomass production diatom.</title>
        <authorList>
            <person name="Oliver A."/>
            <person name="Podell S."/>
            <person name="Pinowska A."/>
            <person name="Traller J.C."/>
            <person name="Smith S.R."/>
            <person name="McClure R."/>
            <person name="Beliaev A."/>
            <person name="Bohutskyi P."/>
            <person name="Hill E.A."/>
            <person name="Rabines A."/>
            <person name="Zheng H."/>
            <person name="Allen L.Z."/>
            <person name="Kuo A."/>
            <person name="Grigoriev I.V."/>
            <person name="Allen A.E."/>
            <person name="Hazlebeck D."/>
            <person name="Allen E.E."/>
        </authorList>
    </citation>
    <scope>NUCLEOTIDE SEQUENCE</scope>
    <source>
        <strain evidence="3">Hildebrandi</strain>
    </source>
</reference>
<feature type="compositionally biased region" description="Polar residues" evidence="1">
    <location>
        <begin position="1182"/>
        <end position="1195"/>
    </location>
</feature>
<feature type="region of interest" description="Disordered" evidence="1">
    <location>
        <begin position="136"/>
        <end position="156"/>
    </location>
</feature>
<feature type="region of interest" description="Disordered" evidence="1">
    <location>
        <begin position="80"/>
        <end position="117"/>
    </location>
</feature>
<feature type="compositionally biased region" description="Low complexity" evidence="1">
    <location>
        <begin position="259"/>
        <end position="277"/>
    </location>
</feature>
<dbReference type="InterPro" id="IPR005114">
    <property type="entry name" value="Helicase_assoc"/>
</dbReference>
<feature type="compositionally biased region" description="Basic and acidic residues" evidence="1">
    <location>
        <begin position="1152"/>
        <end position="1162"/>
    </location>
</feature>
<feature type="compositionally biased region" description="Basic and acidic residues" evidence="1">
    <location>
        <begin position="340"/>
        <end position="360"/>
    </location>
</feature>
<feature type="compositionally biased region" description="Polar residues" evidence="1">
    <location>
        <begin position="1104"/>
        <end position="1124"/>
    </location>
</feature>
<evidence type="ECO:0000313" key="3">
    <source>
        <dbReference type="EMBL" id="KAG7350564.1"/>
    </source>
</evidence>
<dbReference type="AlphaFoldDB" id="A0A9K3PMM1"/>
<dbReference type="GO" id="GO:0004386">
    <property type="term" value="F:helicase activity"/>
    <property type="evidence" value="ECO:0007669"/>
    <property type="project" value="UniProtKB-KW"/>
</dbReference>
<feature type="compositionally biased region" description="Basic and acidic residues" evidence="1">
    <location>
        <begin position="318"/>
        <end position="327"/>
    </location>
</feature>
<gene>
    <name evidence="3" type="ORF">IV203_009924</name>
</gene>
<feature type="compositionally biased region" description="Basic and acidic residues" evidence="1">
    <location>
        <begin position="459"/>
        <end position="468"/>
    </location>
</feature>
<feature type="region of interest" description="Disordered" evidence="1">
    <location>
        <begin position="238"/>
        <end position="369"/>
    </location>
</feature>
<feature type="compositionally biased region" description="Low complexity" evidence="1">
    <location>
        <begin position="13"/>
        <end position="48"/>
    </location>
</feature>
<feature type="compositionally biased region" description="Low complexity" evidence="1">
    <location>
        <begin position="716"/>
        <end position="734"/>
    </location>
</feature>
<feature type="domain" description="Helicase-associated" evidence="2">
    <location>
        <begin position="846"/>
        <end position="925"/>
    </location>
</feature>
<protein>
    <submittedName>
        <fullName evidence="3">Helicase domain protein</fullName>
    </submittedName>
</protein>
<feature type="region of interest" description="Disordered" evidence="1">
    <location>
        <begin position="687"/>
        <end position="848"/>
    </location>
</feature>
<dbReference type="Pfam" id="PF03457">
    <property type="entry name" value="HA"/>
    <property type="match status" value="3"/>
</dbReference>
<feature type="region of interest" description="Disordered" evidence="1">
    <location>
        <begin position="428"/>
        <end position="468"/>
    </location>
</feature>
<keyword evidence="3" id="KW-0347">Helicase</keyword>
<dbReference type="OrthoDB" id="48646at2759"/>
<dbReference type="PANTHER" id="PTHR33418:SF1">
    <property type="entry name" value="HELICASE-ASSOCIATED DOMAIN-CONTAINING PROTEIN"/>
    <property type="match status" value="1"/>
</dbReference>
<feature type="compositionally biased region" description="Polar residues" evidence="1">
    <location>
        <begin position="440"/>
        <end position="458"/>
    </location>
</feature>
<feature type="compositionally biased region" description="Basic and acidic residues" evidence="1">
    <location>
        <begin position="750"/>
        <end position="759"/>
    </location>
</feature>
<feature type="region of interest" description="Disordered" evidence="1">
    <location>
        <begin position="192"/>
        <end position="218"/>
    </location>
</feature>
<reference evidence="3" key="2">
    <citation type="submission" date="2021-04" db="EMBL/GenBank/DDBJ databases">
        <authorList>
            <person name="Podell S."/>
        </authorList>
    </citation>
    <scope>NUCLEOTIDE SEQUENCE</scope>
    <source>
        <strain evidence="3">Hildebrandi</strain>
    </source>
</reference>
<feature type="region of interest" description="Disordered" evidence="1">
    <location>
        <begin position="1"/>
        <end position="55"/>
    </location>
</feature>
<comment type="caution">
    <text evidence="3">The sequence shown here is derived from an EMBL/GenBank/DDBJ whole genome shotgun (WGS) entry which is preliminary data.</text>
</comment>
<feature type="compositionally biased region" description="Polar residues" evidence="1">
    <location>
        <begin position="836"/>
        <end position="848"/>
    </location>
</feature>
<organism evidence="3 4">
    <name type="scientific">Nitzschia inconspicua</name>
    <dbReference type="NCBI Taxonomy" id="303405"/>
    <lineage>
        <taxon>Eukaryota</taxon>
        <taxon>Sar</taxon>
        <taxon>Stramenopiles</taxon>
        <taxon>Ochrophyta</taxon>
        <taxon>Bacillariophyta</taxon>
        <taxon>Bacillariophyceae</taxon>
        <taxon>Bacillariophycidae</taxon>
        <taxon>Bacillariales</taxon>
        <taxon>Bacillariaceae</taxon>
        <taxon>Nitzschia</taxon>
    </lineage>
</organism>
<keyword evidence="3" id="KW-0067">ATP-binding</keyword>
<feature type="compositionally biased region" description="Polar residues" evidence="1">
    <location>
        <begin position="99"/>
        <end position="109"/>
    </location>
</feature>
<feature type="compositionally biased region" description="Basic and acidic residues" evidence="1">
    <location>
        <begin position="1201"/>
        <end position="1210"/>
    </location>
</feature>
<feature type="compositionally biased region" description="Acidic residues" evidence="1">
    <location>
        <begin position="1128"/>
        <end position="1142"/>
    </location>
</feature>
<evidence type="ECO:0000259" key="2">
    <source>
        <dbReference type="Pfam" id="PF03457"/>
    </source>
</evidence>
<feature type="region of interest" description="Disordered" evidence="1">
    <location>
        <begin position="1102"/>
        <end position="1210"/>
    </location>
</feature>
<dbReference type="EMBL" id="JAGRRH010000018">
    <property type="protein sequence ID" value="KAG7350564.1"/>
    <property type="molecule type" value="Genomic_DNA"/>
</dbReference>
<name>A0A9K3PMM1_9STRA</name>
<feature type="domain" description="Helicase-associated" evidence="2">
    <location>
        <begin position="934"/>
        <end position="1014"/>
    </location>
</feature>
<dbReference type="Proteomes" id="UP000693970">
    <property type="component" value="Unassembled WGS sequence"/>
</dbReference>
<evidence type="ECO:0000256" key="1">
    <source>
        <dbReference type="SAM" id="MobiDB-lite"/>
    </source>
</evidence>
<evidence type="ECO:0000313" key="4">
    <source>
        <dbReference type="Proteomes" id="UP000693970"/>
    </source>
</evidence>
<dbReference type="PANTHER" id="PTHR33418">
    <property type="entry name" value="HELICASE-ASSOCIATED"/>
    <property type="match status" value="1"/>
</dbReference>
<proteinExistence type="predicted"/>
<accession>A0A9K3PMM1</accession>
<keyword evidence="3" id="KW-0547">Nucleotide-binding</keyword>